<evidence type="ECO:0000256" key="2">
    <source>
        <dbReference type="SAM" id="Phobius"/>
    </source>
</evidence>
<keyword evidence="4" id="KW-1185">Reference proteome</keyword>
<sequence>MSQTDVSLGMTASYPDTCNPPHPPNRCVARNDCTSIYRCITSTYKRKPQRDAAAKKGPRPTMWRKEWEFQFDKSFRKSRPVMKQQNPRDDDPRRSVGRSLVALLTATCVYLYLYIPYQDPYNDHDRPTLWPQPHAIHDSVAFCLVTFVPLGGCGYILITHTELPPPPPPPPPIWHER</sequence>
<evidence type="ECO:0000313" key="4">
    <source>
        <dbReference type="Proteomes" id="UP000799428"/>
    </source>
</evidence>
<evidence type="ECO:0000256" key="1">
    <source>
        <dbReference type="SAM" id="MobiDB-lite"/>
    </source>
</evidence>
<feature type="region of interest" description="Disordered" evidence="1">
    <location>
        <begin position="1"/>
        <end position="21"/>
    </location>
</feature>
<proteinExistence type="predicted"/>
<gene>
    <name evidence="3" type="ORF">K504DRAFT_460061</name>
</gene>
<evidence type="ECO:0000313" key="3">
    <source>
        <dbReference type="EMBL" id="KAF2705980.1"/>
    </source>
</evidence>
<feature type="transmembrane region" description="Helical" evidence="2">
    <location>
        <begin position="135"/>
        <end position="158"/>
    </location>
</feature>
<dbReference type="Proteomes" id="UP000799428">
    <property type="component" value="Unassembled WGS sequence"/>
</dbReference>
<dbReference type="EMBL" id="MU005777">
    <property type="protein sequence ID" value="KAF2705980.1"/>
    <property type="molecule type" value="Genomic_DNA"/>
</dbReference>
<accession>A0A6G1JZR6</accession>
<keyword evidence="2" id="KW-1133">Transmembrane helix</keyword>
<reference evidence="3" key="1">
    <citation type="journal article" date="2020" name="Stud. Mycol.">
        <title>101 Dothideomycetes genomes: a test case for predicting lifestyles and emergence of pathogens.</title>
        <authorList>
            <person name="Haridas S."/>
            <person name="Albert R."/>
            <person name="Binder M."/>
            <person name="Bloem J."/>
            <person name="Labutti K."/>
            <person name="Salamov A."/>
            <person name="Andreopoulos B."/>
            <person name="Baker S."/>
            <person name="Barry K."/>
            <person name="Bills G."/>
            <person name="Bluhm B."/>
            <person name="Cannon C."/>
            <person name="Castanera R."/>
            <person name="Culley D."/>
            <person name="Daum C."/>
            <person name="Ezra D."/>
            <person name="Gonzalez J."/>
            <person name="Henrissat B."/>
            <person name="Kuo A."/>
            <person name="Liang C."/>
            <person name="Lipzen A."/>
            <person name="Lutzoni F."/>
            <person name="Magnuson J."/>
            <person name="Mondo S."/>
            <person name="Nolan M."/>
            <person name="Ohm R."/>
            <person name="Pangilinan J."/>
            <person name="Park H.-J."/>
            <person name="Ramirez L."/>
            <person name="Alfaro M."/>
            <person name="Sun H."/>
            <person name="Tritt A."/>
            <person name="Yoshinaga Y."/>
            <person name="Zwiers L.-H."/>
            <person name="Turgeon B."/>
            <person name="Goodwin S."/>
            <person name="Spatafora J."/>
            <person name="Crous P."/>
            <person name="Grigoriev I."/>
        </authorList>
    </citation>
    <scope>NUCLEOTIDE SEQUENCE</scope>
    <source>
        <strain evidence="3">CBS 279.74</strain>
    </source>
</reference>
<keyword evidence="2" id="KW-0472">Membrane</keyword>
<keyword evidence="2" id="KW-0812">Transmembrane</keyword>
<evidence type="ECO:0008006" key="5">
    <source>
        <dbReference type="Google" id="ProtNLM"/>
    </source>
</evidence>
<organism evidence="3 4">
    <name type="scientific">Pleomassaria siparia CBS 279.74</name>
    <dbReference type="NCBI Taxonomy" id="1314801"/>
    <lineage>
        <taxon>Eukaryota</taxon>
        <taxon>Fungi</taxon>
        <taxon>Dikarya</taxon>
        <taxon>Ascomycota</taxon>
        <taxon>Pezizomycotina</taxon>
        <taxon>Dothideomycetes</taxon>
        <taxon>Pleosporomycetidae</taxon>
        <taxon>Pleosporales</taxon>
        <taxon>Pleomassariaceae</taxon>
        <taxon>Pleomassaria</taxon>
    </lineage>
</organism>
<protein>
    <recommendedName>
        <fullName evidence="5">Transmembrane protein</fullName>
    </recommendedName>
</protein>
<dbReference type="AlphaFoldDB" id="A0A6G1JZR6"/>
<name>A0A6G1JZR6_9PLEO</name>
<feature type="transmembrane region" description="Helical" evidence="2">
    <location>
        <begin position="96"/>
        <end position="115"/>
    </location>
</feature>